<organism evidence="1 2">
    <name type="scientific">Cohnella hongkongensis</name>
    <dbReference type="NCBI Taxonomy" id="178337"/>
    <lineage>
        <taxon>Bacteria</taxon>
        <taxon>Bacillati</taxon>
        <taxon>Bacillota</taxon>
        <taxon>Bacilli</taxon>
        <taxon>Bacillales</taxon>
        <taxon>Paenibacillaceae</taxon>
        <taxon>Cohnella</taxon>
    </lineage>
</organism>
<name>A0ABV9F8W1_9BACL</name>
<dbReference type="RefSeq" id="WP_378090971.1">
    <property type="nucleotide sequence ID" value="NZ_JBHSEP010000001.1"/>
</dbReference>
<comment type="caution">
    <text evidence="1">The sequence shown here is derived from an EMBL/GenBank/DDBJ whole genome shotgun (WGS) entry which is preliminary data.</text>
</comment>
<proteinExistence type="predicted"/>
<keyword evidence="2" id="KW-1185">Reference proteome</keyword>
<gene>
    <name evidence="1" type="ORF">ACFO3S_00150</name>
</gene>
<evidence type="ECO:0000313" key="1">
    <source>
        <dbReference type="EMBL" id="MFC4596634.1"/>
    </source>
</evidence>
<accession>A0ABV9F8W1</accession>
<protein>
    <submittedName>
        <fullName evidence="1">Uncharacterized protein</fullName>
    </submittedName>
</protein>
<reference evidence="2" key="1">
    <citation type="journal article" date="2019" name="Int. J. Syst. Evol. Microbiol.">
        <title>The Global Catalogue of Microorganisms (GCM) 10K type strain sequencing project: providing services to taxonomists for standard genome sequencing and annotation.</title>
        <authorList>
            <consortium name="The Broad Institute Genomics Platform"/>
            <consortium name="The Broad Institute Genome Sequencing Center for Infectious Disease"/>
            <person name="Wu L."/>
            <person name="Ma J."/>
        </authorList>
    </citation>
    <scope>NUCLEOTIDE SEQUENCE [LARGE SCALE GENOMIC DNA]</scope>
    <source>
        <strain evidence="2">CCUG 49571</strain>
    </source>
</reference>
<evidence type="ECO:0000313" key="2">
    <source>
        <dbReference type="Proteomes" id="UP001596028"/>
    </source>
</evidence>
<dbReference type="Proteomes" id="UP001596028">
    <property type="component" value="Unassembled WGS sequence"/>
</dbReference>
<dbReference type="EMBL" id="JBHSEP010000001">
    <property type="protein sequence ID" value="MFC4596634.1"/>
    <property type="molecule type" value="Genomic_DNA"/>
</dbReference>
<sequence length="102" mass="11945">MAFGIDRAELDAWKAAVSRGETAFLTHYWYDPRFPQFRTVTKVGNADYERLAEWCRANGLNPKYIHARSPFPHFDLLGAKQREILIKENLLHHLSRFKLDQA</sequence>